<organism evidence="1 2">
    <name type="scientific">Panagrellus redivivus</name>
    <name type="common">Microworm</name>
    <dbReference type="NCBI Taxonomy" id="6233"/>
    <lineage>
        <taxon>Eukaryota</taxon>
        <taxon>Metazoa</taxon>
        <taxon>Ecdysozoa</taxon>
        <taxon>Nematoda</taxon>
        <taxon>Chromadorea</taxon>
        <taxon>Rhabditida</taxon>
        <taxon>Tylenchina</taxon>
        <taxon>Panagrolaimomorpha</taxon>
        <taxon>Panagrolaimoidea</taxon>
        <taxon>Panagrolaimidae</taxon>
        <taxon>Panagrellus</taxon>
    </lineage>
</organism>
<evidence type="ECO:0000313" key="1">
    <source>
        <dbReference type="Proteomes" id="UP000492821"/>
    </source>
</evidence>
<name>A0A7E4V3B0_PANRE</name>
<dbReference type="AlphaFoldDB" id="A0A7E4V3B0"/>
<sequence length="139" mass="15411">MCAMCTAKMAIRLWTEKVEPKNNCVFALLDDDGVVMAAISSLPGYIVSLPEQRNPQETISWNAIVTCDHGFAHTLYQMTSSPTTESPPEDWGKEIVSRLTSLSCALSLTLAQPISRSFGRTLYHRTLGTQTTEPQSRYP</sequence>
<reference evidence="2" key="2">
    <citation type="submission" date="2020-10" db="UniProtKB">
        <authorList>
            <consortium name="WormBaseParasite"/>
        </authorList>
    </citation>
    <scope>IDENTIFICATION</scope>
</reference>
<keyword evidence="1" id="KW-1185">Reference proteome</keyword>
<accession>A0A7E4V3B0</accession>
<dbReference type="WBParaSite" id="Pan_g15995.t1">
    <property type="protein sequence ID" value="Pan_g15995.t1"/>
    <property type="gene ID" value="Pan_g15995"/>
</dbReference>
<reference evidence="1" key="1">
    <citation type="journal article" date="2013" name="Genetics">
        <title>The draft genome and transcriptome of Panagrellus redivivus are shaped by the harsh demands of a free-living lifestyle.</title>
        <authorList>
            <person name="Srinivasan J."/>
            <person name="Dillman A.R."/>
            <person name="Macchietto M.G."/>
            <person name="Heikkinen L."/>
            <person name="Lakso M."/>
            <person name="Fracchia K.M."/>
            <person name="Antoshechkin I."/>
            <person name="Mortazavi A."/>
            <person name="Wong G."/>
            <person name="Sternberg P.W."/>
        </authorList>
    </citation>
    <scope>NUCLEOTIDE SEQUENCE [LARGE SCALE GENOMIC DNA]</scope>
    <source>
        <strain evidence="1">MT8872</strain>
    </source>
</reference>
<evidence type="ECO:0000313" key="2">
    <source>
        <dbReference type="WBParaSite" id="Pan_g15995.t1"/>
    </source>
</evidence>
<proteinExistence type="predicted"/>
<dbReference type="Proteomes" id="UP000492821">
    <property type="component" value="Unassembled WGS sequence"/>
</dbReference>
<protein>
    <submittedName>
        <fullName evidence="2">FGGY_N domain-containing protein</fullName>
    </submittedName>
</protein>